<protein>
    <submittedName>
        <fullName evidence="3">Predicted membrane protein</fullName>
    </submittedName>
</protein>
<dbReference type="AlphaFoldDB" id="A0A239GL29"/>
<feature type="transmembrane region" description="Helical" evidence="1">
    <location>
        <begin position="6"/>
        <end position="27"/>
    </location>
</feature>
<evidence type="ECO:0000313" key="3">
    <source>
        <dbReference type="EMBL" id="SNS69512.1"/>
    </source>
</evidence>
<keyword evidence="1" id="KW-0812">Transmembrane</keyword>
<feature type="transmembrane region" description="Helical" evidence="1">
    <location>
        <begin position="169"/>
        <end position="191"/>
    </location>
</feature>
<evidence type="ECO:0000259" key="2">
    <source>
        <dbReference type="Pfam" id="PF20990"/>
    </source>
</evidence>
<dbReference type="RefSeq" id="WP_089244052.1">
    <property type="nucleotide sequence ID" value="NZ_FZPH01000001.1"/>
</dbReference>
<sequence length="592" mass="63173">MTTVDLLIEVGLPAACFVLFICVNLAARRHNRPRPVTPGPASTDLPGSESPAVVSLLVNDWQVTADAAGSTVFDLAARGYLDLRHDGPDPRHTTASLTGRDPLELNRYERLVLDRVADRARGGAVPLLALAFNDGGRYADWWRRLTRHVVEEARALGLTRPRFSLRMVAALRVLTLLVAAGIAWGVIHAVARVDAGELSRDEQYAAGAGLCVVVFGFLSIFGRYREGQRETAAGRAAAARWLGLRAALAGDESFAELPPTAVSTWGRQVAYGTALGVSRLAPWVVDLGMTYDRRIWSSYTGAWRQVRVRYPVRASAAPQSWNPLRARPTAPPATVTGEVIWCALNRTTDLDYADYPARGDDSQPVTYHLVVDDGSGDEAEAWILLEELAGSFQVGDVVTVEVQPLSRKVLGIGVVRAAPGDPYVDEPGSLPKPAERESARRAAEAAAMTRQVRPEHLLTVAEVGHALGRRVILSRNRLSAGSAARTAEYVDSGTGRALLTVMVLAGAPAVVAGGVSRALDRPLPVAGGRAYAGRNRLVAHHDGVTVSLTVADGDPALLSDLLATAVRRIEATGDAGSPPWLRGAAADDQVRG</sequence>
<dbReference type="EMBL" id="FZPH01000001">
    <property type="protein sequence ID" value="SNS69512.1"/>
    <property type="molecule type" value="Genomic_DNA"/>
</dbReference>
<dbReference type="OrthoDB" id="5241092at2"/>
<dbReference type="InterPro" id="IPR048389">
    <property type="entry name" value="YciQ-like_C"/>
</dbReference>
<keyword evidence="4" id="KW-1185">Reference proteome</keyword>
<evidence type="ECO:0000313" key="4">
    <source>
        <dbReference type="Proteomes" id="UP000198362"/>
    </source>
</evidence>
<reference evidence="3 4" key="1">
    <citation type="submission" date="2017-06" db="EMBL/GenBank/DDBJ databases">
        <authorList>
            <person name="Kim H.J."/>
            <person name="Triplett B.A."/>
        </authorList>
    </citation>
    <scope>NUCLEOTIDE SEQUENCE [LARGE SCALE GENOMIC DNA]</scope>
    <source>
        <strain evidence="3 4">CGMCC 4.5593</strain>
    </source>
</reference>
<evidence type="ECO:0000256" key="1">
    <source>
        <dbReference type="SAM" id="Phobius"/>
    </source>
</evidence>
<dbReference type="Proteomes" id="UP000198362">
    <property type="component" value="Unassembled WGS sequence"/>
</dbReference>
<accession>A0A239GL29</accession>
<name>A0A239GL29_9ACTN</name>
<gene>
    <name evidence="3" type="ORF">SAMN05421812_101445</name>
</gene>
<proteinExistence type="predicted"/>
<keyword evidence="1" id="KW-0472">Membrane</keyword>
<organism evidence="3 4">
    <name type="scientific">Asanoa hainanensis</name>
    <dbReference type="NCBI Taxonomy" id="560556"/>
    <lineage>
        <taxon>Bacteria</taxon>
        <taxon>Bacillati</taxon>
        <taxon>Actinomycetota</taxon>
        <taxon>Actinomycetes</taxon>
        <taxon>Micromonosporales</taxon>
        <taxon>Micromonosporaceae</taxon>
        <taxon>Asanoa</taxon>
    </lineage>
</organism>
<dbReference type="Pfam" id="PF20990">
    <property type="entry name" value="DUF2207_C"/>
    <property type="match status" value="1"/>
</dbReference>
<feature type="domain" description="Predicted membrane protein YciQ-like C-terminal" evidence="2">
    <location>
        <begin position="43"/>
        <end position="279"/>
    </location>
</feature>
<keyword evidence="1" id="KW-1133">Transmembrane helix</keyword>
<feature type="transmembrane region" description="Helical" evidence="1">
    <location>
        <begin position="203"/>
        <end position="221"/>
    </location>
</feature>